<sequence length="73" mass="8843">MPFLKRVSLDRPRLDAAEVSFRHTYPGAAIWHFTDTSVHPIAYEETEHYELTRDYLNNRERYYCMLFTEEEGR</sequence>
<gene>
    <name evidence="1" type="ORF">ACFFK0_24745</name>
</gene>
<reference evidence="1 2" key="1">
    <citation type="submission" date="2024-09" db="EMBL/GenBank/DDBJ databases">
        <authorList>
            <person name="Sun Q."/>
            <person name="Mori K."/>
        </authorList>
    </citation>
    <scope>NUCLEOTIDE SEQUENCE [LARGE SCALE GENOMIC DNA]</scope>
    <source>
        <strain evidence="1 2">CCM 7759</strain>
    </source>
</reference>
<dbReference type="EMBL" id="JBHLWN010000100">
    <property type="protein sequence ID" value="MFC0215609.1"/>
    <property type="molecule type" value="Genomic_DNA"/>
</dbReference>
<comment type="caution">
    <text evidence="1">The sequence shown here is derived from an EMBL/GenBank/DDBJ whole genome shotgun (WGS) entry which is preliminary data.</text>
</comment>
<evidence type="ECO:0000313" key="2">
    <source>
        <dbReference type="Proteomes" id="UP001589776"/>
    </source>
</evidence>
<dbReference type="RefSeq" id="WP_377473063.1">
    <property type="nucleotide sequence ID" value="NZ_JBHLWN010000100.1"/>
</dbReference>
<organism evidence="1 2">
    <name type="scientific">Paenibacillus chartarius</name>
    <dbReference type="NCBI Taxonomy" id="747481"/>
    <lineage>
        <taxon>Bacteria</taxon>
        <taxon>Bacillati</taxon>
        <taxon>Bacillota</taxon>
        <taxon>Bacilli</taxon>
        <taxon>Bacillales</taxon>
        <taxon>Paenibacillaceae</taxon>
        <taxon>Paenibacillus</taxon>
    </lineage>
</organism>
<accession>A0ABV6DSI2</accession>
<keyword evidence="2" id="KW-1185">Reference proteome</keyword>
<name>A0ABV6DSI2_9BACL</name>
<protein>
    <submittedName>
        <fullName evidence="1">Uncharacterized protein</fullName>
    </submittedName>
</protein>
<proteinExistence type="predicted"/>
<evidence type="ECO:0000313" key="1">
    <source>
        <dbReference type="EMBL" id="MFC0215609.1"/>
    </source>
</evidence>
<dbReference type="Proteomes" id="UP001589776">
    <property type="component" value="Unassembled WGS sequence"/>
</dbReference>